<proteinExistence type="predicted"/>
<dbReference type="Pfam" id="PF21590">
    <property type="entry name" value="AP5B1_C"/>
    <property type="match status" value="1"/>
</dbReference>
<evidence type="ECO:0000256" key="3">
    <source>
        <dbReference type="ARBA" id="ARBA00022927"/>
    </source>
</evidence>
<keyword evidence="2" id="KW-0813">Transport</keyword>
<dbReference type="InterPro" id="IPR048980">
    <property type="entry name" value="AP5B1_barrel"/>
</dbReference>
<keyword evidence="3" id="KW-0653">Protein transport</keyword>
<organism evidence="9 10">
    <name type="scientific">Hymenochirus boettgeri</name>
    <name type="common">Congo dwarf clawed frog</name>
    <dbReference type="NCBI Taxonomy" id="247094"/>
    <lineage>
        <taxon>Eukaryota</taxon>
        <taxon>Metazoa</taxon>
        <taxon>Chordata</taxon>
        <taxon>Craniata</taxon>
        <taxon>Vertebrata</taxon>
        <taxon>Euteleostomi</taxon>
        <taxon>Amphibia</taxon>
        <taxon>Batrachia</taxon>
        <taxon>Anura</taxon>
        <taxon>Pipoidea</taxon>
        <taxon>Pipidae</taxon>
        <taxon>Pipinae</taxon>
        <taxon>Hymenochirus</taxon>
    </lineage>
</organism>
<dbReference type="PANTHER" id="PTHR34033:SF1">
    <property type="entry name" value="AP-5 COMPLEX SUBUNIT BETA-1"/>
    <property type="match status" value="1"/>
</dbReference>
<dbReference type="EMBL" id="JAACNH010000008">
    <property type="protein sequence ID" value="KAG8434307.1"/>
    <property type="molecule type" value="Genomic_DNA"/>
</dbReference>
<dbReference type="Pfam" id="PF21587">
    <property type="entry name" value="AP5B1_N"/>
    <property type="match status" value="1"/>
</dbReference>
<dbReference type="GO" id="GO:0015031">
    <property type="term" value="P:protein transport"/>
    <property type="evidence" value="ECO:0007669"/>
    <property type="project" value="UniProtKB-KW"/>
</dbReference>
<dbReference type="GO" id="GO:0030119">
    <property type="term" value="C:AP-type membrane coat adaptor complex"/>
    <property type="evidence" value="ECO:0007669"/>
    <property type="project" value="TreeGrafter"/>
</dbReference>
<evidence type="ECO:0000313" key="10">
    <source>
        <dbReference type="Proteomes" id="UP000812440"/>
    </source>
</evidence>
<dbReference type="InterPro" id="IPR048978">
    <property type="entry name" value="AP5B1_N"/>
</dbReference>
<gene>
    <name evidence="9" type="ORF">GDO86_012620</name>
</gene>
<dbReference type="GO" id="GO:0005765">
    <property type="term" value="C:lysosomal membrane"/>
    <property type="evidence" value="ECO:0007669"/>
    <property type="project" value="TreeGrafter"/>
</dbReference>
<protein>
    <recommendedName>
        <fullName evidence="1">AP-5 complex subunit beta-1</fullName>
    </recommendedName>
    <alternativeName>
        <fullName evidence="4">Adaptor-related protein complex 5 beta subunit</fullName>
    </alternativeName>
</protein>
<evidence type="ECO:0000313" key="9">
    <source>
        <dbReference type="EMBL" id="KAG8434306.1"/>
    </source>
</evidence>
<feature type="domain" description="AP-5 complex subunit beta-1 N-terminal" evidence="5">
    <location>
        <begin position="35"/>
        <end position="106"/>
    </location>
</feature>
<dbReference type="PANTHER" id="PTHR34033">
    <property type="entry name" value="AP-5 COMPLEX SUBUNIT BETA-1"/>
    <property type="match status" value="1"/>
</dbReference>
<feature type="domain" description="AP5B1 middle" evidence="6">
    <location>
        <begin position="249"/>
        <end position="627"/>
    </location>
</feature>
<name>A0A8T2IVV9_9PIPI</name>
<dbReference type="InterPro" id="IPR048981">
    <property type="entry name" value="AP5B1_C"/>
</dbReference>
<evidence type="ECO:0000259" key="8">
    <source>
        <dbReference type="Pfam" id="PF21590"/>
    </source>
</evidence>
<dbReference type="EMBL" id="JAACNH010000008">
    <property type="protein sequence ID" value="KAG8434306.1"/>
    <property type="molecule type" value="Genomic_DNA"/>
</dbReference>
<dbReference type="InterPro" id="IPR038741">
    <property type="entry name" value="AP5B1"/>
</dbReference>
<dbReference type="Pfam" id="PF21588">
    <property type="entry name" value="AP5B1_middle"/>
    <property type="match status" value="1"/>
</dbReference>
<evidence type="ECO:0000256" key="2">
    <source>
        <dbReference type="ARBA" id="ARBA00022448"/>
    </source>
</evidence>
<dbReference type="GO" id="GO:0016197">
    <property type="term" value="P:endosomal transport"/>
    <property type="evidence" value="ECO:0007669"/>
    <property type="project" value="InterPro"/>
</dbReference>
<dbReference type="Pfam" id="PF21589">
    <property type="entry name" value="AP5B1_barrel"/>
    <property type="match status" value="1"/>
</dbReference>
<feature type="domain" description="AP5B1 C-terminal" evidence="8">
    <location>
        <begin position="825"/>
        <end position="920"/>
    </location>
</feature>
<keyword evidence="10" id="KW-1185">Reference proteome</keyword>
<dbReference type="AlphaFoldDB" id="A0A8T2IVV9"/>
<dbReference type="OrthoDB" id="646197at2759"/>
<reference evidence="9" key="1">
    <citation type="thesis" date="2020" institute="ProQuest LLC" country="789 East Eisenhower Parkway, Ann Arbor, MI, USA">
        <title>Comparative Genomics and Chromosome Evolution.</title>
        <authorList>
            <person name="Mudd A.B."/>
        </authorList>
    </citation>
    <scope>NUCLEOTIDE SEQUENCE</scope>
    <source>
        <strain evidence="9">Female2</strain>
        <tissue evidence="9">Blood</tissue>
    </source>
</reference>
<sequence length="925" mass="106586">MTERINGSWNQKLVLFCAGPKSFLSDTPAESFLQDLLKGLQNDAIQVQTKVLMLSLFLEFPELLCPDQRTSDIAAEILLNVLQQMPNSERNVTLRSHLLLAIETILIVSDSFSLKSKTALAFSSLLVHIISDVNDQKQGVLNRSLRITACECLRELENCYPGLLSQRLEMLYSMQQKENTAAHQSYTLLYTVVLKNAIQFLAQKEGPSNGALKELLVRNEDFLWNVTENRMGLQLSSNNQFLLLPSNSETKELKSILALLLEDSYLLTPVCQHTLFWQIIQIVAMVRTISPVIFKSQLIRLFGTMDISCFHSILQMKAVFTDSLFTAEDEHFLIKRLVGMTQHPLLSTAVKLFYLDCLLHFPENRPLNSNPGENLPVLLTVQMTSSLFPTIFNDYSTMLCRQNLLSMVYLENEGAYSEKGISFLFEHILALYSMVCKHGGREITATFFRSVYLFVQYFNFCEKHMGNLTKNLLELYKRDFSLAPYIINLINQTQILLEVHAWPTSLSKALQNEIVNLPTEKSTEKSLGWHLKILSRVAQENTISQRSTVLFLSRMVFHSDLCSKGEWRTGNALLSVCKHILQHHQLDTLFVNLADLLQYLMHYFEDIDIQDRVRLYYVLLTNVSQDKFRKILTMSPAGDKTKSRSLSSIMTENENFSTLLTIHTAEKGLLHLQPVYKDTDSLPSIPELPVSVKEYSVEEYSKHCADNRSSLLVLNYHLVCKKEIEPKFHKLFCIVLHFERTDCWFESMNDINIPYLFFERKPPIVTINLVPKEPHPTIFYASATYSNEDGITYHTKLEPLHITFQELFVPLPLPALWPLEARYELFCKLWKALEPNESNQFEESIFCCEMSREALHNIVLSFFSKFVVLYHAEAYKIAIFLPPQYHILMTVKSQEDTAHFNIKTDNWNLLAYLNLYLLDITSHKN</sequence>
<dbReference type="Proteomes" id="UP000812440">
    <property type="component" value="Chromosome 7"/>
</dbReference>
<feature type="domain" description="AP-5 complex subunit beta-1 beta-barrel" evidence="7">
    <location>
        <begin position="730"/>
        <end position="800"/>
    </location>
</feature>
<evidence type="ECO:0000256" key="4">
    <source>
        <dbReference type="ARBA" id="ARBA00032431"/>
    </source>
</evidence>
<evidence type="ECO:0000259" key="5">
    <source>
        <dbReference type="Pfam" id="PF21587"/>
    </source>
</evidence>
<evidence type="ECO:0000259" key="7">
    <source>
        <dbReference type="Pfam" id="PF21589"/>
    </source>
</evidence>
<dbReference type="InterPro" id="IPR048979">
    <property type="entry name" value="AP5B1_middle"/>
</dbReference>
<evidence type="ECO:0000259" key="6">
    <source>
        <dbReference type="Pfam" id="PF21588"/>
    </source>
</evidence>
<evidence type="ECO:0000256" key="1">
    <source>
        <dbReference type="ARBA" id="ARBA00018167"/>
    </source>
</evidence>
<comment type="caution">
    <text evidence="9">The sequence shown here is derived from an EMBL/GenBank/DDBJ whole genome shotgun (WGS) entry which is preliminary data.</text>
</comment>
<accession>A0A8T2IVV9</accession>